<sequence>MIKLVGFILLVCISLSCQKNRSQKSNMITTTSGLQYKILKEGRGEGAKIGQDVKIHESTSYRDGTLIFTSKDMQPIQFMPGSKTVIQGVDEGVRGMKKGEVRKLIVPASLSKRSSYPPILSKDSILVYRIELVDILE</sequence>
<dbReference type="EC" id="5.2.1.8" evidence="6"/>
<dbReference type="Proteomes" id="UP001596043">
    <property type="component" value="Unassembled WGS sequence"/>
</dbReference>
<evidence type="ECO:0000313" key="8">
    <source>
        <dbReference type="EMBL" id="MFC4634134.1"/>
    </source>
</evidence>
<evidence type="ECO:0000256" key="1">
    <source>
        <dbReference type="ARBA" id="ARBA00000971"/>
    </source>
</evidence>
<dbReference type="PROSITE" id="PS51257">
    <property type="entry name" value="PROKAR_LIPOPROTEIN"/>
    <property type="match status" value="1"/>
</dbReference>
<proteinExistence type="inferred from homology"/>
<dbReference type="PANTHER" id="PTHR43811">
    <property type="entry name" value="FKBP-TYPE PEPTIDYL-PROLYL CIS-TRANS ISOMERASE FKPA"/>
    <property type="match status" value="1"/>
</dbReference>
<dbReference type="RefSeq" id="WP_379978361.1">
    <property type="nucleotide sequence ID" value="NZ_JBHSFV010000005.1"/>
</dbReference>
<dbReference type="Pfam" id="PF00254">
    <property type="entry name" value="FKBP_C"/>
    <property type="match status" value="1"/>
</dbReference>
<keyword evidence="4 5" id="KW-0413">Isomerase</keyword>
<evidence type="ECO:0000313" key="9">
    <source>
        <dbReference type="Proteomes" id="UP001596043"/>
    </source>
</evidence>
<organism evidence="8 9">
    <name type="scientific">Dokdonia ponticola</name>
    <dbReference type="NCBI Taxonomy" id="2041041"/>
    <lineage>
        <taxon>Bacteria</taxon>
        <taxon>Pseudomonadati</taxon>
        <taxon>Bacteroidota</taxon>
        <taxon>Flavobacteriia</taxon>
        <taxon>Flavobacteriales</taxon>
        <taxon>Flavobacteriaceae</taxon>
        <taxon>Dokdonia</taxon>
    </lineage>
</organism>
<dbReference type="GO" id="GO:0003755">
    <property type="term" value="F:peptidyl-prolyl cis-trans isomerase activity"/>
    <property type="evidence" value="ECO:0007669"/>
    <property type="project" value="UniProtKB-EC"/>
</dbReference>
<comment type="similarity">
    <text evidence="2 6">Belongs to the FKBP-type PPIase family.</text>
</comment>
<accession>A0ABV9HVX0</accession>
<dbReference type="InterPro" id="IPR046357">
    <property type="entry name" value="PPIase_dom_sf"/>
</dbReference>
<reference evidence="9" key="1">
    <citation type="journal article" date="2019" name="Int. J. Syst. Evol. Microbiol.">
        <title>The Global Catalogue of Microorganisms (GCM) 10K type strain sequencing project: providing services to taxonomists for standard genome sequencing and annotation.</title>
        <authorList>
            <consortium name="The Broad Institute Genomics Platform"/>
            <consortium name="The Broad Institute Genome Sequencing Center for Infectious Disease"/>
            <person name="Wu L."/>
            <person name="Ma J."/>
        </authorList>
    </citation>
    <scope>NUCLEOTIDE SEQUENCE [LARGE SCALE GENOMIC DNA]</scope>
    <source>
        <strain evidence="9">YJ-61-S</strain>
    </source>
</reference>
<dbReference type="EMBL" id="JBHSFV010000005">
    <property type="protein sequence ID" value="MFC4634134.1"/>
    <property type="molecule type" value="Genomic_DNA"/>
</dbReference>
<evidence type="ECO:0000259" key="7">
    <source>
        <dbReference type="PROSITE" id="PS50059"/>
    </source>
</evidence>
<evidence type="ECO:0000256" key="6">
    <source>
        <dbReference type="RuleBase" id="RU003915"/>
    </source>
</evidence>
<dbReference type="PROSITE" id="PS50059">
    <property type="entry name" value="FKBP_PPIASE"/>
    <property type="match status" value="1"/>
</dbReference>
<comment type="caution">
    <text evidence="8">The sequence shown here is derived from an EMBL/GenBank/DDBJ whole genome shotgun (WGS) entry which is preliminary data.</text>
</comment>
<keyword evidence="9" id="KW-1185">Reference proteome</keyword>
<comment type="catalytic activity">
    <reaction evidence="1 5 6">
        <text>[protein]-peptidylproline (omega=180) = [protein]-peptidylproline (omega=0)</text>
        <dbReference type="Rhea" id="RHEA:16237"/>
        <dbReference type="Rhea" id="RHEA-COMP:10747"/>
        <dbReference type="Rhea" id="RHEA-COMP:10748"/>
        <dbReference type="ChEBI" id="CHEBI:83833"/>
        <dbReference type="ChEBI" id="CHEBI:83834"/>
        <dbReference type="EC" id="5.2.1.8"/>
    </reaction>
</comment>
<dbReference type="PANTHER" id="PTHR43811:SF19">
    <property type="entry name" value="39 KDA FK506-BINDING NUCLEAR PROTEIN"/>
    <property type="match status" value="1"/>
</dbReference>
<evidence type="ECO:0000256" key="3">
    <source>
        <dbReference type="ARBA" id="ARBA00023110"/>
    </source>
</evidence>
<keyword evidence="3 5" id="KW-0697">Rotamase</keyword>
<dbReference type="InterPro" id="IPR001179">
    <property type="entry name" value="PPIase_FKBP_dom"/>
</dbReference>
<evidence type="ECO:0000256" key="2">
    <source>
        <dbReference type="ARBA" id="ARBA00006577"/>
    </source>
</evidence>
<feature type="domain" description="PPIase FKBP-type" evidence="7">
    <location>
        <begin position="50"/>
        <end position="136"/>
    </location>
</feature>
<name>A0ABV9HVX0_9FLAO</name>
<evidence type="ECO:0000256" key="4">
    <source>
        <dbReference type="ARBA" id="ARBA00023235"/>
    </source>
</evidence>
<protein>
    <recommendedName>
        <fullName evidence="6">Peptidyl-prolyl cis-trans isomerase</fullName>
        <ecNumber evidence="6">5.2.1.8</ecNumber>
    </recommendedName>
</protein>
<dbReference type="Gene3D" id="3.10.50.40">
    <property type="match status" value="1"/>
</dbReference>
<dbReference type="SUPFAM" id="SSF54534">
    <property type="entry name" value="FKBP-like"/>
    <property type="match status" value="1"/>
</dbReference>
<gene>
    <name evidence="8" type="ORF">ACFO3O_09470</name>
</gene>
<evidence type="ECO:0000256" key="5">
    <source>
        <dbReference type="PROSITE-ProRule" id="PRU00277"/>
    </source>
</evidence>